<dbReference type="AlphaFoldDB" id="A0A8B6CA84"/>
<dbReference type="InterPro" id="IPR012292">
    <property type="entry name" value="Globin/Proto"/>
</dbReference>
<dbReference type="Proteomes" id="UP000596742">
    <property type="component" value="Unassembled WGS sequence"/>
</dbReference>
<dbReference type="PANTHER" id="PTHR46458:SF1">
    <property type="entry name" value="GEO09476P1"/>
    <property type="match status" value="1"/>
</dbReference>
<dbReference type="InterPro" id="IPR000971">
    <property type="entry name" value="Globin"/>
</dbReference>
<evidence type="ECO:0000256" key="6">
    <source>
        <dbReference type="RuleBase" id="RU000356"/>
    </source>
</evidence>
<reference evidence="8" key="1">
    <citation type="submission" date="2018-11" db="EMBL/GenBank/DDBJ databases">
        <authorList>
            <person name="Alioto T."/>
            <person name="Alioto T."/>
        </authorList>
    </citation>
    <scope>NUCLEOTIDE SEQUENCE</scope>
</reference>
<protein>
    <recommendedName>
        <fullName evidence="7">Globin domain-containing protein</fullName>
    </recommendedName>
</protein>
<evidence type="ECO:0000256" key="3">
    <source>
        <dbReference type="ARBA" id="ARBA00022621"/>
    </source>
</evidence>
<organism evidence="8 9">
    <name type="scientific">Mytilus galloprovincialis</name>
    <name type="common">Mediterranean mussel</name>
    <dbReference type="NCBI Taxonomy" id="29158"/>
    <lineage>
        <taxon>Eukaryota</taxon>
        <taxon>Metazoa</taxon>
        <taxon>Spiralia</taxon>
        <taxon>Lophotrochozoa</taxon>
        <taxon>Mollusca</taxon>
        <taxon>Bivalvia</taxon>
        <taxon>Autobranchia</taxon>
        <taxon>Pteriomorphia</taxon>
        <taxon>Mytilida</taxon>
        <taxon>Mytiloidea</taxon>
        <taxon>Mytilidae</taxon>
        <taxon>Mytilinae</taxon>
        <taxon>Mytilus</taxon>
    </lineage>
</organism>
<dbReference type="InterPro" id="IPR044399">
    <property type="entry name" value="Mb-like_M"/>
</dbReference>
<dbReference type="GO" id="GO:0020037">
    <property type="term" value="F:heme binding"/>
    <property type="evidence" value="ECO:0007669"/>
    <property type="project" value="InterPro"/>
</dbReference>
<evidence type="ECO:0000256" key="5">
    <source>
        <dbReference type="ARBA" id="ARBA00023004"/>
    </source>
</evidence>
<evidence type="ECO:0000313" key="8">
    <source>
        <dbReference type="EMBL" id="VDI01560.1"/>
    </source>
</evidence>
<evidence type="ECO:0000256" key="4">
    <source>
        <dbReference type="ARBA" id="ARBA00022723"/>
    </source>
</evidence>
<keyword evidence="9" id="KW-1185">Reference proteome</keyword>
<gene>
    <name evidence="8" type="ORF">MGAL_10B001743</name>
</gene>
<keyword evidence="5" id="KW-0408">Iron</keyword>
<sequence length="159" mass="18446">MSDGFLGMTDDTKSRIKKTWTKFSEKQEDMYELGIPMFEKLFELKPETKKLFHFDETNPERWSKVKAHVKLLFDTMGFSISMIDDQAAVTPIIVDLGTRHFYYGVNQNFYLVFGECLVHAITVALGDSFTEEDKTAFMTFYHWIGGCIVKGMSMESYKK</sequence>
<accession>A0A8B6CA84</accession>
<dbReference type="GO" id="GO:0019825">
    <property type="term" value="F:oxygen binding"/>
    <property type="evidence" value="ECO:0007669"/>
    <property type="project" value="InterPro"/>
</dbReference>
<dbReference type="OrthoDB" id="436496at2759"/>
<name>A0A8B6CA84_MYTGA</name>
<evidence type="ECO:0000259" key="7">
    <source>
        <dbReference type="PROSITE" id="PS01033"/>
    </source>
</evidence>
<feature type="domain" description="Globin" evidence="7">
    <location>
        <begin position="7"/>
        <end position="153"/>
    </location>
</feature>
<evidence type="ECO:0000256" key="2">
    <source>
        <dbReference type="ARBA" id="ARBA00022617"/>
    </source>
</evidence>
<dbReference type="Gene3D" id="1.10.490.10">
    <property type="entry name" value="Globins"/>
    <property type="match status" value="1"/>
</dbReference>
<evidence type="ECO:0000256" key="1">
    <source>
        <dbReference type="ARBA" id="ARBA00022448"/>
    </source>
</evidence>
<dbReference type="PROSITE" id="PS01033">
    <property type="entry name" value="GLOBIN"/>
    <property type="match status" value="1"/>
</dbReference>
<keyword evidence="4" id="KW-0479">Metal-binding</keyword>
<dbReference type="InterPro" id="IPR050532">
    <property type="entry name" value="Globin-like_OT"/>
</dbReference>
<keyword evidence="2 6" id="KW-0349">Heme</keyword>
<dbReference type="GO" id="GO:0005344">
    <property type="term" value="F:oxygen carrier activity"/>
    <property type="evidence" value="ECO:0007669"/>
    <property type="project" value="UniProtKB-KW"/>
</dbReference>
<evidence type="ECO:0000313" key="9">
    <source>
        <dbReference type="Proteomes" id="UP000596742"/>
    </source>
</evidence>
<keyword evidence="3 6" id="KW-0561">Oxygen transport</keyword>
<keyword evidence="1 6" id="KW-0813">Transport</keyword>
<dbReference type="GO" id="GO:0046872">
    <property type="term" value="F:metal ion binding"/>
    <property type="evidence" value="ECO:0007669"/>
    <property type="project" value="UniProtKB-KW"/>
</dbReference>
<dbReference type="PANTHER" id="PTHR46458">
    <property type="entry name" value="BLR2807 PROTEIN"/>
    <property type="match status" value="1"/>
</dbReference>
<dbReference type="SUPFAM" id="SSF46458">
    <property type="entry name" value="Globin-like"/>
    <property type="match status" value="1"/>
</dbReference>
<dbReference type="EMBL" id="UYJE01001359">
    <property type="protein sequence ID" value="VDI01560.1"/>
    <property type="molecule type" value="Genomic_DNA"/>
</dbReference>
<dbReference type="CDD" id="cd01040">
    <property type="entry name" value="Mb-like"/>
    <property type="match status" value="1"/>
</dbReference>
<proteinExistence type="inferred from homology"/>
<dbReference type="InterPro" id="IPR009050">
    <property type="entry name" value="Globin-like_sf"/>
</dbReference>
<comment type="caution">
    <text evidence="8">The sequence shown here is derived from an EMBL/GenBank/DDBJ whole genome shotgun (WGS) entry which is preliminary data.</text>
</comment>
<dbReference type="Pfam" id="PF00042">
    <property type="entry name" value="Globin"/>
    <property type="match status" value="1"/>
</dbReference>
<comment type="similarity">
    <text evidence="6">Belongs to the globin family.</text>
</comment>